<protein>
    <submittedName>
        <fullName evidence="1">Uncharacterized protein</fullName>
    </submittedName>
</protein>
<keyword evidence="2" id="KW-1185">Reference proteome</keyword>
<dbReference type="EMBL" id="QGTL01000002">
    <property type="protein sequence ID" value="PWV79100.1"/>
    <property type="molecule type" value="Genomic_DNA"/>
</dbReference>
<accession>A0A317NUV5</accession>
<evidence type="ECO:0000313" key="2">
    <source>
        <dbReference type="Proteomes" id="UP000246410"/>
    </source>
</evidence>
<evidence type="ECO:0000313" key="1">
    <source>
        <dbReference type="EMBL" id="PWV79100.1"/>
    </source>
</evidence>
<organism evidence="1 2">
    <name type="scientific">Nocardia neocaledoniensis</name>
    <dbReference type="NCBI Taxonomy" id="236511"/>
    <lineage>
        <taxon>Bacteria</taxon>
        <taxon>Bacillati</taxon>
        <taxon>Actinomycetota</taxon>
        <taxon>Actinomycetes</taxon>
        <taxon>Mycobacteriales</taxon>
        <taxon>Nocardiaceae</taxon>
        <taxon>Nocardia</taxon>
    </lineage>
</organism>
<sequence length="30" mass="3865">MLVFSNDPGVLDRYGRWVFHHQWKEREWLY</sequence>
<name>A0A317NUV5_9NOCA</name>
<dbReference type="Proteomes" id="UP000246410">
    <property type="component" value="Unassembled WGS sequence"/>
</dbReference>
<reference evidence="1 2" key="1">
    <citation type="submission" date="2018-05" db="EMBL/GenBank/DDBJ databases">
        <title>Genomic Encyclopedia of Type Strains, Phase IV (KMG-IV): sequencing the most valuable type-strain genomes for metagenomic binning, comparative biology and taxonomic classification.</title>
        <authorList>
            <person name="Goeker M."/>
        </authorList>
    </citation>
    <scope>NUCLEOTIDE SEQUENCE [LARGE SCALE GENOMIC DNA]</scope>
    <source>
        <strain evidence="1 2">DSM 44717</strain>
    </source>
</reference>
<gene>
    <name evidence="1" type="ORF">DFR69_102159</name>
</gene>
<proteinExistence type="predicted"/>
<dbReference type="AlphaFoldDB" id="A0A317NUV5"/>
<comment type="caution">
    <text evidence="1">The sequence shown here is derived from an EMBL/GenBank/DDBJ whole genome shotgun (WGS) entry which is preliminary data.</text>
</comment>